<name>A0ABS4KMF4_9FIRM</name>
<dbReference type="Pfam" id="PF00892">
    <property type="entry name" value="EamA"/>
    <property type="match status" value="2"/>
</dbReference>
<feature type="transmembrane region" description="Helical" evidence="7">
    <location>
        <begin position="37"/>
        <end position="59"/>
    </location>
</feature>
<evidence type="ECO:0000256" key="4">
    <source>
        <dbReference type="ARBA" id="ARBA00022692"/>
    </source>
</evidence>
<keyword evidence="3" id="KW-1003">Cell membrane</keyword>
<sequence length="306" mass="33859">MNTLTKKQRQYLSDLSLLFVAAVWGGGFVAVKDALNSITPMMLMSMRFTMATIFVYAFLHRRIGKVSKEDFKKGFVVGFILFLAFASQTFGLQFTTASKQGFLTATYVVMVPLIYWMLYKKMPGRRAFIGSFFTIAGIALISFEDIANFSLNLGDGLTLLCALFFAAHIISIEYFAKDMNVFKLAFVQIAVAAVLFTVTAFVTEPIPSEVTTRTWGALLYMSMFSTFLCFTVQTVAQKYTTSSHASIIMSLEAVFAAAFGILLLNEHLTPLMIVGCALIFAAILIVELGANSNKEIDHIQEEPSVL</sequence>
<evidence type="ECO:0000256" key="2">
    <source>
        <dbReference type="ARBA" id="ARBA00007362"/>
    </source>
</evidence>
<dbReference type="InterPro" id="IPR051258">
    <property type="entry name" value="Diverse_Substrate_Transporter"/>
</dbReference>
<keyword evidence="10" id="KW-1185">Reference proteome</keyword>
<evidence type="ECO:0000256" key="7">
    <source>
        <dbReference type="SAM" id="Phobius"/>
    </source>
</evidence>
<dbReference type="EMBL" id="JAGGLI010000051">
    <property type="protein sequence ID" value="MBP2028958.1"/>
    <property type="molecule type" value="Genomic_DNA"/>
</dbReference>
<feature type="transmembrane region" description="Helical" evidence="7">
    <location>
        <begin position="102"/>
        <end position="119"/>
    </location>
</feature>
<feature type="transmembrane region" description="Helical" evidence="7">
    <location>
        <begin position="149"/>
        <end position="172"/>
    </location>
</feature>
<dbReference type="InterPro" id="IPR000620">
    <property type="entry name" value="EamA_dom"/>
</dbReference>
<evidence type="ECO:0000256" key="6">
    <source>
        <dbReference type="ARBA" id="ARBA00023136"/>
    </source>
</evidence>
<organism evidence="9 10">
    <name type="scientific">Acetoanaerobium pronyense</name>
    <dbReference type="NCBI Taxonomy" id="1482736"/>
    <lineage>
        <taxon>Bacteria</taxon>
        <taxon>Bacillati</taxon>
        <taxon>Bacillota</taxon>
        <taxon>Clostridia</taxon>
        <taxon>Peptostreptococcales</taxon>
        <taxon>Filifactoraceae</taxon>
        <taxon>Acetoanaerobium</taxon>
    </lineage>
</organism>
<protein>
    <submittedName>
        <fullName evidence="9">Drug/metabolite transporter (DMT)-like permease</fullName>
    </submittedName>
</protein>
<comment type="similarity">
    <text evidence="2">Belongs to the EamA transporter family.</text>
</comment>
<proteinExistence type="inferred from homology"/>
<evidence type="ECO:0000259" key="8">
    <source>
        <dbReference type="Pfam" id="PF00892"/>
    </source>
</evidence>
<evidence type="ECO:0000256" key="5">
    <source>
        <dbReference type="ARBA" id="ARBA00022989"/>
    </source>
</evidence>
<feature type="transmembrane region" description="Helical" evidence="7">
    <location>
        <begin position="184"/>
        <end position="203"/>
    </location>
</feature>
<keyword evidence="5 7" id="KW-1133">Transmembrane helix</keyword>
<gene>
    <name evidence="9" type="ORF">J2Z35_002796</name>
</gene>
<evidence type="ECO:0000256" key="1">
    <source>
        <dbReference type="ARBA" id="ARBA00004651"/>
    </source>
</evidence>
<evidence type="ECO:0000313" key="9">
    <source>
        <dbReference type="EMBL" id="MBP2028958.1"/>
    </source>
</evidence>
<feature type="domain" description="EamA" evidence="8">
    <location>
        <begin position="15"/>
        <end position="142"/>
    </location>
</feature>
<dbReference type="RefSeq" id="WP_209662013.1">
    <property type="nucleotide sequence ID" value="NZ_JAGGLI010000051.1"/>
</dbReference>
<feature type="domain" description="EamA" evidence="8">
    <location>
        <begin position="153"/>
        <end position="286"/>
    </location>
</feature>
<accession>A0ABS4KMF4</accession>
<dbReference type="Proteomes" id="UP001314903">
    <property type="component" value="Unassembled WGS sequence"/>
</dbReference>
<feature type="transmembrane region" description="Helical" evidence="7">
    <location>
        <begin position="12"/>
        <end position="31"/>
    </location>
</feature>
<comment type="subcellular location">
    <subcellularLocation>
        <location evidence="1">Cell membrane</location>
        <topology evidence="1">Multi-pass membrane protein</topology>
    </subcellularLocation>
</comment>
<keyword evidence="6 7" id="KW-0472">Membrane</keyword>
<feature type="transmembrane region" description="Helical" evidence="7">
    <location>
        <begin position="247"/>
        <end position="265"/>
    </location>
</feature>
<dbReference type="InterPro" id="IPR037185">
    <property type="entry name" value="EmrE-like"/>
</dbReference>
<feature type="transmembrane region" description="Helical" evidence="7">
    <location>
        <begin position="271"/>
        <end position="290"/>
    </location>
</feature>
<evidence type="ECO:0000256" key="3">
    <source>
        <dbReference type="ARBA" id="ARBA00022475"/>
    </source>
</evidence>
<reference evidence="9 10" key="1">
    <citation type="submission" date="2021-03" db="EMBL/GenBank/DDBJ databases">
        <title>Genomic Encyclopedia of Type Strains, Phase IV (KMG-IV): sequencing the most valuable type-strain genomes for metagenomic binning, comparative biology and taxonomic classification.</title>
        <authorList>
            <person name="Goeker M."/>
        </authorList>
    </citation>
    <scope>NUCLEOTIDE SEQUENCE [LARGE SCALE GENOMIC DNA]</scope>
    <source>
        <strain evidence="9 10">DSM 27512</strain>
    </source>
</reference>
<feature type="transmembrane region" description="Helical" evidence="7">
    <location>
        <begin position="71"/>
        <end position="90"/>
    </location>
</feature>
<dbReference type="SUPFAM" id="SSF103481">
    <property type="entry name" value="Multidrug resistance efflux transporter EmrE"/>
    <property type="match status" value="2"/>
</dbReference>
<comment type="caution">
    <text evidence="9">The sequence shown here is derived from an EMBL/GenBank/DDBJ whole genome shotgun (WGS) entry which is preliminary data.</text>
</comment>
<dbReference type="PANTHER" id="PTHR42920">
    <property type="entry name" value="OS03G0707200 PROTEIN-RELATED"/>
    <property type="match status" value="1"/>
</dbReference>
<dbReference type="Gene3D" id="1.10.3730.20">
    <property type="match status" value="1"/>
</dbReference>
<keyword evidence="4 7" id="KW-0812">Transmembrane</keyword>
<dbReference type="PANTHER" id="PTHR42920:SF5">
    <property type="entry name" value="EAMA DOMAIN-CONTAINING PROTEIN"/>
    <property type="match status" value="1"/>
</dbReference>
<feature type="transmembrane region" description="Helical" evidence="7">
    <location>
        <begin position="215"/>
        <end position="235"/>
    </location>
</feature>
<feature type="transmembrane region" description="Helical" evidence="7">
    <location>
        <begin position="126"/>
        <end position="143"/>
    </location>
</feature>
<evidence type="ECO:0000313" key="10">
    <source>
        <dbReference type="Proteomes" id="UP001314903"/>
    </source>
</evidence>